<dbReference type="OrthoDB" id="371169at2"/>
<sequence>MKEIQTPRSGEIYMGSDKGLYQIVCTAIDASSMQKLIIFQELQGGFNTYALADERFNSSTTQKNGVKAPMFKKVFVNQDGSIEENIEEDAVKSESFSHSYTGINSDKTAAADSNISQADKSQDYFKSTFGAVSIKKAESGEEGSNEDNPDNSGKYEFSDKTGRKLVLGRTDHNDLSDKDASDTFNDNKDKSGVQGSKTEDSFYKIKEFDELEDDKAVDKKDDKEEYSRELMIKFFDAKTDIERKQLLQNNKLKITQNDLNVIYEAFEIPPFDGGKIFQIECLISYLDTRMKFEGS</sequence>
<evidence type="ECO:0000256" key="1">
    <source>
        <dbReference type="SAM" id="MobiDB-lite"/>
    </source>
</evidence>
<protein>
    <submittedName>
        <fullName evidence="2">Uncharacterized protein</fullName>
    </submittedName>
</protein>
<feature type="compositionally biased region" description="Basic and acidic residues" evidence="1">
    <location>
        <begin position="169"/>
        <end position="196"/>
    </location>
</feature>
<name>G5GGE3_9FIRM</name>
<dbReference type="AlphaFoldDB" id="G5GGE3"/>
<evidence type="ECO:0000313" key="3">
    <source>
        <dbReference type="Proteomes" id="UP000003011"/>
    </source>
</evidence>
<feature type="region of interest" description="Disordered" evidence="1">
    <location>
        <begin position="137"/>
        <end position="196"/>
    </location>
</feature>
<dbReference type="EMBL" id="ACZL01000012">
    <property type="protein sequence ID" value="EHI56103.1"/>
    <property type="molecule type" value="Genomic_DNA"/>
</dbReference>
<accession>G5GGE3</accession>
<proteinExistence type="predicted"/>
<organism evidence="2 3">
    <name type="scientific">Johnsonella ignava ATCC 51276</name>
    <dbReference type="NCBI Taxonomy" id="679200"/>
    <lineage>
        <taxon>Bacteria</taxon>
        <taxon>Bacillati</taxon>
        <taxon>Bacillota</taxon>
        <taxon>Clostridia</taxon>
        <taxon>Lachnospirales</taxon>
        <taxon>Lachnospiraceae</taxon>
        <taxon>Johnsonella</taxon>
    </lineage>
</organism>
<keyword evidence="3" id="KW-1185">Reference proteome</keyword>
<feature type="compositionally biased region" description="Acidic residues" evidence="1">
    <location>
        <begin position="140"/>
        <end position="149"/>
    </location>
</feature>
<comment type="caution">
    <text evidence="2">The sequence shown here is derived from an EMBL/GenBank/DDBJ whole genome shotgun (WGS) entry which is preliminary data.</text>
</comment>
<evidence type="ECO:0000313" key="2">
    <source>
        <dbReference type="EMBL" id="EHI56103.1"/>
    </source>
</evidence>
<dbReference type="Proteomes" id="UP000003011">
    <property type="component" value="Unassembled WGS sequence"/>
</dbReference>
<dbReference type="HOGENOM" id="CLU_942603_0_0_9"/>
<reference evidence="2 3" key="1">
    <citation type="submission" date="2011-08" db="EMBL/GenBank/DDBJ databases">
        <title>The Genome Sequence of Johnsonella ignava ATCC 51276.</title>
        <authorList>
            <consortium name="The Broad Institute Genome Sequencing Platform"/>
            <person name="Earl A."/>
            <person name="Ward D."/>
            <person name="Feldgarden M."/>
            <person name="Gevers D."/>
            <person name="Izard J."/>
            <person name="Blanton J.M."/>
            <person name="Baranova O.V."/>
            <person name="Dewhirst F.E."/>
            <person name="Young S.K."/>
            <person name="Zeng Q."/>
            <person name="Gargeya S."/>
            <person name="Fitzgerald M."/>
            <person name="Haas B."/>
            <person name="Abouelleil A."/>
            <person name="Alvarado L."/>
            <person name="Arachchi H.M."/>
            <person name="Berlin A."/>
            <person name="Brown A."/>
            <person name="Chapman S.B."/>
            <person name="Chen Z."/>
            <person name="Dunbar C."/>
            <person name="Freedman E."/>
            <person name="Gearin G."/>
            <person name="Gellesch M."/>
            <person name="Goldberg J."/>
            <person name="Griggs A."/>
            <person name="Gujja S."/>
            <person name="Heiman D."/>
            <person name="Howarth C."/>
            <person name="Larson L."/>
            <person name="Lui A."/>
            <person name="MacDonald P.J.P."/>
            <person name="Montmayeur A."/>
            <person name="Murphy C."/>
            <person name="Neiman D."/>
            <person name="Pearson M."/>
            <person name="Priest M."/>
            <person name="Roberts A."/>
            <person name="Saif S."/>
            <person name="Shea T."/>
            <person name="Shenoy N."/>
            <person name="Sisk P."/>
            <person name="Stolte C."/>
            <person name="Sykes S."/>
            <person name="Wortman J."/>
            <person name="Nusbaum C."/>
            <person name="Birren B."/>
        </authorList>
    </citation>
    <scope>NUCLEOTIDE SEQUENCE [LARGE SCALE GENOMIC DNA]</scope>
    <source>
        <strain evidence="2 3">ATCC 51276</strain>
    </source>
</reference>
<gene>
    <name evidence="2" type="ORF">HMPREF9333_00633</name>
</gene>
<dbReference type="RefSeq" id="WP_005539768.1">
    <property type="nucleotide sequence ID" value="NZ_JH378830.1"/>
</dbReference>